<gene>
    <name evidence="1" type="ORF">POCTA_138.1.T1480045</name>
</gene>
<reference evidence="1" key="1">
    <citation type="submission" date="2021-01" db="EMBL/GenBank/DDBJ databases">
        <authorList>
            <consortium name="Genoscope - CEA"/>
            <person name="William W."/>
        </authorList>
    </citation>
    <scope>NUCLEOTIDE SEQUENCE</scope>
</reference>
<evidence type="ECO:0000313" key="2">
    <source>
        <dbReference type="Proteomes" id="UP000683925"/>
    </source>
</evidence>
<comment type="caution">
    <text evidence="1">The sequence shown here is derived from an EMBL/GenBank/DDBJ whole genome shotgun (WGS) entry which is preliminary data.</text>
</comment>
<evidence type="ECO:0000313" key="1">
    <source>
        <dbReference type="EMBL" id="CAD8209696.1"/>
    </source>
</evidence>
<proteinExistence type="predicted"/>
<dbReference type="AlphaFoldDB" id="A0A8S1Y5Q1"/>
<name>A0A8S1Y5Q1_PAROT</name>
<keyword evidence="2" id="KW-1185">Reference proteome</keyword>
<sequence>MLNPILFSYKGLELEFNLAEEVLRLSNSLNFTLEGSPFQKIAYIHNMHQDERWNTIGAKAQNKVEQLNSEGYNLLGKVHLRKGELLLSSNLQEPYMMVTIISQNIINDDDLDLEWKNKII</sequence>
<organism evidence="1 2">
    <name type="scientific">Paramecium octaurelia</name>
    <dbReference type="NCBI Taxonomy" id="43137"/>
    <lineage>
        <taxon>Eukaryota</taxon>
        <taxon>Sar</taxon>
        <taxon>Alveolata</taxon>
        <taxon>Ciliophora</taxon>
        <taxon>Intramacronucleata</taxon>
        <taxon>Oligohymenophorea</taxon>
        <taxon>Peniculida</taxon>
        <taxon>Parameciidae</taxon>
        <taxon>Paramecium</taxon>
    </lineage>
</organism>
<dbReference type="Proteomes" id="UP000683925">
    <property type="component" value="Unassembled WGS sequence"/>
</dbReference>
<accession>A0A8S1Y5Q1</accession>
<protein>
    <submittedName>
        <fullName evidence="1">Uncharacterized protein</fullName>
    </submittedName>
</protein>
<dbReference type="EMBL" id="CAJJDP010000150">
    <property type="protein sequence ID" value="CAD8209696.1"/>
    <property type="molecule type" value="Genomic_DNA"/>
</dbReference>